<evidence type="ECO:0000313" key="9">
    <source>
        <dbReference type="Proteomes" id="UP001396334"/>
    </source>
</evidence>
<name>A0ABR2RID8_9ROSI</name>
<protein>
    <submittedName>
        <fullName evidence="8">Uncharacterized protein</fullName>
    </submittedName>
</protein>
<proteinExistence type="inferred from homology"/>
<gene>
    <name evidence="8" type="ORF">V6N11_040715</name>
</gene>
<evidence type="ECO:0000256" key="3">
    <source>
        <dbReference type="ARBA" id="ARBA00022617"/>
    </source>
</evidence>
<dbReference type="EMBL" id="JBBPBN010000022">
    <property type="protein sequence ID" value="KAK9012676.1"/>
    <property type="molecule type" value="Genomic_DNA"/>
</dbReference>
<keyword evidence="7" id="KW-0503">Monooxygenase</keyword>
<evidence type="ECO:0000256" key="2">
    <source>
        <dbReference type="ARBA" id="ARBA00010617"/>
    </source>
</evidence>
<comment type="cofactor">
    <cofactor evidence="1">
        <name>heme</name>
        <dbReference type="ChEBI" id="CHEBI:30413"/>
    </cofactor>
</comment>
<keyword evidence="6" id="KW-0408">Iron</keyword>
<dbReference type="InterPro" id="IPR001128">
    <property type="entry name" value="Cyt_P450"/>
</dbReference>
<evidence type="ECO:0000256" key="4">
    <source>
        <dbReference type="ARBA" id="ARBA00022723"/>
    </source>
</evidence>
<evidence type="ECO:0000256" key="6">
    <source>
        <dbReference type="ARBA" id="ARBA00023004"/>
    </source>
</evidence>
<comment type="similarity">
    <text evidence="2">Belongs to the cytochrome P450 family.</text>
</comment>
<dbReference type="InterPro" id="IPR036396">
    <property type="entry name" value="Cyt_P450_sf"/>
</dbReference>
<dbReference type="PANTHER" id="PTHR24296">
    <property type="entry name" value="CYTOCHROME P450"/>
    <property type="match status" value="1"/>
</dbReference>
<dbReference type="Gene3D" id="1.10.630.10">
    <property type="entry name" value="Cytochrome P450"/>
    <property type="match status" value="1"/>
</dbReference>
<keyword evidence="3" id="KW-0349">Heme</keyword>
<evidence type="ECO:0000256" key="1">
    <source>
        <dbReference type="ARBA" id="ARBA00001971"/>
    </source>
</evidence>
<keyword evidence="5" id="KW-0560">Oxidoreductase</keyword>
<evidence type="ECO:0000256" key="5">
    <source>
        <dbReference type="ARBA" id="ARBA00023002"/>
    </source>
</evidence>
<dbReference type="SUPFAM" id="SSF48264">
    <property type="entry name" value="Cytochrome P450"/>
    <property type="match status" value="1"/>
</dbReference>
<dbReference type="Proteomes" id="UP001396334">
    <property type="component" value="Unassembled WGS sequence"/>
</dbReference>
<organism evidence="8 9">
    <name type="scientific">Hibiscus sabdariffa</name>
    <name type="common">roselle</name>
    <dbReference type="NCBI Taxonomy" id="183260"/>
    <lineage>
        <taxon>Eukaryota</taxon>
        <taxon>Viridiplantae</taxon>
        <taxon>Streptophyta</taxon>
        <taxon>Embryophyta</taxon>
        <taxon>Tracheophyta</taxon>
        <taxon>Spermatophyta</taxon>
        <taxon>Magnoliopsida</taxon>
        <taxon>eudicotyledons</taxon>
        <taxon>Gunneridae</taxon>
        <taxon>Pentapetalae</taxon>
        <taxon>rosids</taxon>
        <taxon>malvids</taxon>
        <taxon>Malvales</taxon>
        <taxon>Malvaceae</taxon>
        <taxon>Malvoideae</taxon>
        <taxon>Hibiscus</taxon>
    </lineage>
</organism>
<dbReference type="Pfam" id="PF00067">
    <property type="entry name" value="p450"/>
    <property type="match status" value="1"/>
</dbReference>
<accession>A0ABR2RID8</accession>
<evidence type="ECO:0000256" key="7">
    <source>
        <dbReference type="ARBA" id="ARBA00023033"/>
    </source>
</evidence>
<comment type="caution">
    <text evidence="8">The sequence shown here is derived from an EMBL/GenBank/DDBJ whole genome shotgun (WGS) entry which is preliminary data.</text>
</comment>
<reference evidence="8 9" key="1">
    <citation type="journal article" date="2024" name="G3 (Bethesda)">
        <title>Genome assembly of Hibiscus sabdariffa L. provides insights into metabolisms of medicinal natural products.</title>
        <authorList>
            <person name="Kim T."/>
        </authorList>
    </citation>
    <scope>NUCLEOTIDE SEQUENCE [LARGE SCALE GENOMIC DNA]</scope>
    <source>
        <strain evidence="8">TK-2024</strain>
        <tissue evidence="8">Old leaves</tissue>
    </source>
</reference>
<sequence length="133" mass="15353">MAVDDVRPASFVKLQNIVRGNKAVSTCFFQPQGTSQTRRTSEGARAVHPKMKVLFNLYSMGRMKSVWGEDCLEFRPERWINERGGIKHEPSYKFPCFGTGPRISTRMDRYWLRSPPDGTKENAGHQVEWLKFV</sequence>
<keyword evidence="9" id="KW-1185">Reference proteome</keyword>
<evidence type="ECO:0000313" key="8">
    <source>
        <dbReference type="EMBL" id="KAK9012676.1"/>
    </source>
</evidence>
<keyword evidence="4" id="KW-0479">Metal-binding</keyword>